<dbReference type="RefSeq" id="WP_061170156.1">
    <property type="nucleotide sequence ID" value="NZ_FCOA02000020.1"/>
</dbReference>
<name>A0A158CB75_9BURK</name>
<accession>A0A158CB75</accession>
<dbReference type="EMBL" id="FCOA02000020">
    <property type="protein sequence ID" value="SAK79618.1"/>
    <property type="molecule type" value="Genomic_DNA"/>
</dbReference>
<dbReference type="AlphaFoldDB" id="A0A158CB75"/>
<sequence length="64" mass="7166">MTLDENIDLLRNLQKAGAHLARLTGYMTIGVQPSRENLLNAQRWFEAASAEVEVMLHAIETDKA</sequence>
<dbReference type="OrthoDB" id="8968065at2"/>
<dbReference type="Proteomes" id="UP000054851">
    <property type="component" value="Unassembled WGS sequence"/>
</dbReference>
<evidence type="ECO:0000313" key="1">
    <source>
        <dbReference type="EMBL" id="SAK79618.1"/>
    </source>
</evidence>
<proteinExistence type="predicted"/>
<protein>
    <submittedName>
        <fullName evidence="1">Uncharacterized protein</fullName>
    </submittedName>
</protein>
<keyword evidence="2" id="KW-1185">Reference proteome</keyword>
<reference evidence="1" key="1">
    <citation type="submission" date="2016-01" db="EMBL/GenBank/DDBJ databases">
        <authorList>
            <person name="Peeters C."/>
        </authorList>
    </citation>
    <scope>NUCLEOTIDE SEQUENCE</scope>
    <source>
        <strain evidence="1">LMG 29322</strain>
    </source>
</reference>
<organism evidence="1 2">
    <name type="scientific">Caballeronia hypogeia</name>
    <dbReference type="NCBI Taxonomy" id="1777140"/>
    <lineage>
        <taxon>Bacteria</taxon>
        <taxon>Pseudomonadati</taxon>
        <taxon>Pseudomonadota</taxon>
        <taxon>Betaproteobacteria</taxon>
        <taxon>Burkholderiales</taxon>
        <taxon>Burkholderiaceae</taxon>
        <taxon>Caballeronia</taxon>
    </lineage>
</organism>
<gene>
    <name evidence="1" type="ORF">AWB79_05066</name>
</gene>
<comment type="caution">
    <text evidence="1">The sequence shown here is derived from an EMBL/GenBank/DDBJ whole genome shotgun (WGS) entry which is preliminary data.</text>
</comment>
<evidence type="ECO:0000313" key="2">
    <source>
        <dbReference type="Proteomes" id="UP000054851"/>
    </source>
</evidence>